<evidence type="ECO:0000313" key="2">
    <source>
        <dbReference type="EMBL" id="QTL98192.1"/>
    </source>
</evidence>
<dbReference type="AlphaFoldDB" id="A0A8A7KJZ9"/>
<keyword evidence="1" id="KW-0472">Membrane</keyword>
<dbReference type="RefSeq" id="WP_230866652.1">
    <property type="nucleotide sequence ID" value="NZ_CP046640.1"/>
</dbReference>
<keyword evidence="1" id="KW-0812">Transmembrane</keyword>
<sequence length="109" mass="12225">MKTAICINPAPFFTNSEATGKATKTGIKAIAPNTEERIIPLKPDSTPIILCIVSESKTASKKLTRKRMERSCGRTDKKIFLALFKASLVFILSFLYDMINKIAVRIYRK</sequence>
<protein>
    <submittedName>
        <fullName evidence="2">Uncharacterized protein</fullName>
    </submittedName>
</protein>
<gene>
    <name evidence="2" type="ORF">GM661_09470</name>
</gene>
<name>A0A8A7KJZ9_9FIRM</name>
<keyword evidence="1" id="KW-1133">Transmembrane helix</keyword>
<feature type="transmembrane region" description="Helical" evidence="1">
    <location>
        <begin position="79"/>
        <end position="99"/>
    </location>
</feature>
<keyword evidence="3" id="KW-1185">Reference proteome</keyword>
<reference evidence="2" key="1">
    <citation type="submission" date="2019-12" db="EMBL/GenBank/DDBJ databases">
        <authorList>
            <person name="zhang j."/>
            <person name="sun C.M."/>
        </authorList>
    </citation>
    <scope>NUCLEOTIDE SEQUENCE</scope>
    <source>
        <strain evidence="2">NS-1</strain>
    </source>
</reference>
<accession>A0A8A7KJZ9</accession>
<evidence type="ECO:0000313" key="3">
    <source>
        <dbReference type="Proteomes" id="UP000665020"/>
    </source>
</evidence>
<dbReference type="EMBL" id="CP046640">
    <property type="protein sequence ID" value="QTL98192.1"/>
    <property type="molecule type" value="Genomic_DNA"/>
</dbReference>
<organism evidence="2 3">
    <name type="scientific">Iocasia fonsfrigidae</name>
    <dbReference type="NCBI Taxonomy" id="2682810"/>
    <lineage>
        <taxon>Bacteria</taxon>
        <taxon>Bacillati</taxon>
        <taxon>Bacillota</taxon>
        <taxon>Clostridia</taxon>
        <taxon>Halanaerobiales</taxon>
        <taxon>Halanaerobiaceae</taxon>
        <taxon>Iocasia</taxon>
    </lineage>
</organism>
<dbReference type="Proteomes" id="UP000665020">
    <property type="component" value="Chromosome"/>
</dbReference>
<evidence type="ECO:0000256" key="1">
    <source>
        <dbReference type="SAM" id="Phobius"/>
    </source>
</evidence>
<dbReference type="KEGG" id="ifn:GM661_09470"/>
<proteinExistence type="predicted"/>